<protein>
    <submittedName>
        <fullName evidence="2">Uncharacterized protein</fullName>
    </submittedName>
</protein>
<keyword evidence="1" id="KW-0472">Membrane</keyword>
<dbReference type="KEGG" id="lfc:LFE_2047"/>
<reference evidence="3" key="2">
    <citation type="submission" date="2012-03" db="EMBL/GenBank/DDBJ databases">
        <title>The complete genome sequence of the pioneer microbe on fresh volcanic deposit, Leptospirillum ferrooxidans strain C2-3.</title>
        <authorList>
            <person name="Fujimura R."/>
            <person name="Sato Y."/>
            <person name="Nishizawa T."/>
            <person name="Nanba K."/>
            <person name="Oshima K."/>
            <person name="Hattori M."/>
            <person name="Kamijo T."/>
            <person name="Ohta H."/>
        </authorList>
    </citation>
    <scope>NUCLEOTIDE SEQUENCE [LARGE SCALE GENOMIC DNA]</scope>
    <source>
        <strain evidence="3">C2-3</strain>
    </source>
</reference>
<reference evidence="2 3" key="1">
    <citation type="journal article" date="2012" name="J. Bacteriol.">
        <title>Complete Genome Sequence of Leptospirillum ferrooxidans Strain C2-3, Isolated from a Fresh Volcanic Ash Deposit on the Island of Miyake, Japan.</title>
        <authorList>
            <person name="Fujimura R."/>
            <person name="Sato Y."/>
            <person name="Nishizawa T."/>
            <person name="Oshima K."/>
            <person name="Kim S.-W."/>
            <person name="Hattori M."/>
            <person name="Kamijo T."/>
            <person name="Ohta H."/>
        </authorList>
    </citation>
    <scope>NUCLEOTIDE SEQUENCE [LARGE SCALE GENOMIC DNA]</scope>
    <source>
        <strain evidence="2 3">C2-3</strain>
    </source>
</reference>
<dbReference type="RefSeq" id="WP_014450205.1">
    <property type="nucleotide sequence ID" value="NC_017094.1"/>
</dbReference>
<gene>
    <name evidence="2" type="ordered locus">LFE_2047</name>
</gene>
<dbReference type="Proteomes" id="UP000007382">
    <property type="component" value="Chromosome"/>
</dbReference>
<sequence>MRPPVGFDRITRKHSTAIDSFRGLFQIVFGLFLVISLSAFMVPVPKDKKPLLTLPLPPGVHLDDHFLFASRDGRKFLFFNPDGPAVLHLFKLDHPMGSQHFFHEQWINLPIPSPETLSKISSMALGSRLAYLAGLSPSGEPILRVLNLSLDQSHITGYTDFMPKSGRTPIREIKLDKANETLWITFNNGEVLNGHSLLLTPGTILSSSPLEALTESLTKGAPEGPENLPAIRKSQIDNKDCLSCRLFLLTRERPDGKTVRNRMARTSLAIDTSMGMMPIGLSGVLFAGDPSVVCQVPTQDLSSKISPCHKVDTEVLPSAGILWGPSETFLLHFKRNSNWSLATINRAYLEEAVSHRRPLERDFPTSLLMKKAIITQMPDNARPVPGFWAADPEKLTVFGHRHLYILAIGR</sequence>
<keyword evidence="3" id="KW-1185">Reference proteome</keyword>
<keyword evidence="1" id="KW-0812">Transmembrane</keyword>
<keyword evidence="1" id="KW-1133">Transmembrane helix</keyword>
<organism evidence="2 3">
    <name type="scientific">Leptospirillum ferrooxidans (strain C2-3)</name>
    <dbReference type="NCBI Taxonomy" id="1162668"/>
    <lineage>
        <taxon>Bacteria</taxon>
        <taxon>Pseudomonadati</taxon>
        <taxon>Nitrospirota</taxon>
        <taxon>Nitrospiria</taxon>
        <taxon>Nitrospirales</taxon>
        <taxon>Nitrospiraceae</taxon>
        <taxon>Leptospirillum</taxon>
    </lineage>
</organism>
<proteinExistence type="predicted"/>
<dbReference type="PATRIC" id="fig|1162668.3.peg.2424"/>
<evidence type="ECO:0000313" key="2">
    <source>
        <dbReference type="EMBL" id="BAM07721.1"/>
    </source>
</evidence>
<accession>I0IR22</accession>
<dbReference type="HOGENOM" id="CLU_655212_0_0_0"/>
<evidence type="ECO:0000313" key="3">
    <source>
        <dbReference type="Proteomes" id="UP000007382"/>
    </source>
</evidence>
<feature type="transmembrane region" description="Helical" evidence="1">
    <location>
        <begin position="21"/>
        <end position="42"/>
    </location>
</feature>
<evidence type="ECO:0000256" key="1">
    <source>
        <dbReference type="SAM" id="Phobius"/>
    </source>
</evidence>
<dbReference type="EMBL" id="AP012342">
    <property type="protein sequence ID" value="BAM07721.1"/>
    <property type="molecule type" value="Genomic_DNA"/>
</dbReference>
<name>I0IR22_LEPFC</name>
<dbReference type="AlphaFoldDB" id="I0IR22"/>